<dbReference type="EMBL" id="JAJCIS010000007">
    <property type="protein sequence ID" value="MCB7387911.1"/>
    <property type="molecule type" value="Genomic_DNA"/>
</dbReference>
<gene>
    <name evidence="1" type="ORF">LIZ65_11475</name>
</gene>
<comment type="caution">
    <text evidence="1">The sequence shown here is derived from an EMBL/GenBank/DDBJ whole genome shotgun (WGS) entry which is preliminary data.</text>
</comment>
<proteinExistence type="predicted"/>
<organism evidence="1 2">
    <name type="scientific">Bariatricus massiliensis</name>
    <dbReference type="NCBI Taxonomy" id="1745713"/>
    <lineage>
        <taxon>Bacteria</taxon>
        <taxon>Bacillati</taxon>
        <taxon>Bacillota</taxon>
        <taxon>Clostridia</taxon>
        <taxon>Lachnospirales</taxon>
        <taxon>Lachnospiraceae</taxon>
        <taxon>Bariatricus</taxon>
    </lineage>
</organism>
<protein>
    <submittedName>
        <fullName evidence="1">Uncharacterized protein</fullName>
    </submittedName>
</protein>
<name>A0ABS8DHP6_9FIRM</name>
<evidence type="ECO:0000313" key="2">
    <source>
        <dbReference type="Proteomes" id="UP001299546"/>
    </source>
</evidence>
<dbReference type="RefSeq" id="WP_025641601.1">
    <property type="nucleotide sequence ID" value="NZ_JAJCIQ010000008.1"/>
</dbReference>
<keyword evidence="2" id="KW-1185">Reference proteome</keyword>
<reference evidence="1 2" key="1">
    <citation type="submission" date="2021-10" db="EMBL/GenBank/DDBJ databases">
        <title>Collection of gut derived symbiotic bacterial strains cultured from healthy donors.</title>
        <authorList>
            <person name="Lin H."/>
            <person name="Littmann E."/>
            <person name="Kohout C."/>
            <person name="Pamer E.G."/>
        </authorList>
    </citation>
    <scope>NUCLEOTIDE SEQUENCE [LARGE SCALE GENOMIC DNA]</scope>
    <source>
        <strain evidence="1 2">DFI.1.165</strain>
    </source>
</reference>
<sequence length="108" mass="13132">MSVYYNPETYKKIIRDGKECWVYDWGKNMSIDKFNYMLDRWEGENQRFYYNGDTQQFFLINKQERLVMEIINPAVVKFLSENIYMANINETFIELFTLVGGFKETIYE</sequence>
<evidence type="ECO:0000313" key="1">
    <source>
        <dbReference type="EMBL" id="MCB7387911.1"/>
    </source>
</evidence>
<dbReference type="Proteomes" id="UP001299546">
    <property type="component" value="Unassembled WGS sequence"/>
</dbReference>
<accession>A0ABS8DHP6</accession>